<organism evidence="6 7">
    <name type="scientific">Stackebrandtia albiflava</name>
    <dbReference type="NCBI Taxonomy" id="406432"/>
    <lineage>
        <taxon>Bacteria</taxon>
        <taxon>Bacillati</taxon>
        <taxon>Actinomycetota</taxon>
        <taxon>Actinomycetes</taxon>
        <taxon>Glycomycetales</taxon>
        <taxon>Glycomycetaceae</taxon>
        <taxon>Stackebrandtia</taxon>
    </lineage>
</organism>
<dbReference type="GO" id="GO:0016787">
    <property type="term" value="F:hydrolase activity"/>
    <property type="evidence" value="ECO:0007669"/>
    <property type="project" value="UniProtKB-KW"/>
</dbReference>
<comment type="cofactor">
    <cofactor evidence="1">
        <name>Mg(2+)</name>
        <dbReference type="ChEBI" id="CHEBI:18420"/>
    </cofactor>
</comment>
<evidence type="ECO:0000256" key="4">
    <source>
        <dbReference type="RuleBase" id="RU003476"/>
    </source>
</evidence>
<dbReference type="RefSeq" id="WP_147136600.1">
    <property type="nucleotide sequence ID" value="NZ_BAABIJ010000001.1"/>
</dbReference>
<evidence type="ECO:0000313" key="6">
    <source>
        <dbReference type="EMBL" id="TWJ16339.1"/>
    </source>
</evidence>
<dbReference type="PROSITE" id="PS51462">
    <property type="entry name" value="NUDIX"/>
    <property type="match status" value="1"/>
</dbReference>
<dbReference type="Gene3D" id="6.10.250.1120">
    <property type="match status" value="1"/>
</dbReference>
<keyword evidence="7" id="KW-1185">Reference proteome</keyword>
<dbReference type="Gene3D" id="3.90.79.10">
    <property type="entry name" value="Nucleoside Triphosphate Pyrophosphohydrolase"/>
    <property type="match status" value="1"/>
</dbReference>
<evidence type="ECO:0000259" key="5">
    <source>
        <dbReference type="PROSITE" id="PS51462"/>
    </source>
</evidence>
<keyword evidence="3 4" id="KW-0378">Hydrolase</keyword>
<protein>
    <submittedName>
        <fullName evidence="6">ADP-ribose pyrophosphatase YjhB (NUDIX family)</fullName>
    </submittedName>
</protein>
<dbReference type="InterPro" id="IPR000086">
    <property type="entry name" value="NUDIX_hydrolase_dom"/>
</dbReference>
<comment type="caution">
    <text evidence="6">The sequence shown here is derived from an EMBL/GenBank/DDBJ whole genome shotgun (WGS) entry which is preliminary data.</text>
</comment>
<dbReference type="PRINTS" id="PR00502">
    <property type="entry name" value="NUDIXFAMILY"/>
</dbReference>
<dbReference type="InterPro" id="IPR020084">
    <property type="entry name" value="NUDIX_hydrolase_CS"/>
</dbReference>
<dbReference type="OrthoDB" id="9804442at2"/>
<dbReference type="InterPro" id="IPR020476">
    <property type="entry name" value="Nudix_hydrolase"/>
</dbReference>
<dbReference type="InterPro" id="IPR059176">
    <property type="entry name" value="UDP-X_N"/>
</dbReference>
<name>A0A562VEM6_9ACTN</name>
<dbReference type="Pfam" id="PF12535">
    <property type="entry name" value="Nudix_N"/>
    <property type="match status" value="1"/>
</dbReference>
<dbReference type="Pfam" id="PF00293">
    <property type="entry name" value="NUDIX"/>
    <property type="match status" value="1"/>
</dbReference>
<dbReference type="SUPFAM" id="SSF55811">
    <property type="entry name" value="Nudix"/>
    <property type="match status" value="1"/>
</dbReference>
<evidence type="ECO:0000256" key="1">
    <source>
        <dbReference type="ARBA" id="ARBA00001946"/>
    </source>
</evidence>
<dbReference type="EMBL" id="VLLL01000005">
    <property type="protein sequence ID" value="TWJ16339.1"/>
    <property type="molecule type" value="Genomic_DNA"/>
</dbReference>
<dbReference type="PANTHER" id="PTHR43046">
    <property type="entry name" value="GDP-MANNOSE MANNOSYL HYDROLASE"/>
    <property type="match status" value="1"/>
</dbReference>
<feature type="domain" description="Nudix hydrolase" evidence="5">
    <location>
        <begin position="68"/>
        <end position="195"/>
    </location>
</feature>
<dbReference type="Proteomes" id="UP000321617">
    <property type="component" value="Unassembled WGS sequence"/>
</dbReference>
<dbReference type="AlphaFoldDB" id="A0A562VEM6"/>
<dbReference type="InterPro" id="IPR015797">
    <property type="entry name" value="NUDIX_hydrolase-like_dom_sf"/>
</dbReference>
<sequence>MTPADRLIALAEELRGIAAAGLYYGTDEYDRARYHRVRRLAAEALALTETRSADELERLFLADLTERTALATADAAVFDGSGRLLLTRRRDCGQWCMPGGLTDVGETPAEAAERETREETGMEVRAVALYGLYDNRRISDTPRVQTYCAVFRAEWVSGTPQVTSETCDVGWFDRAAAAELELFRGHRVKVPDAFDLFEGKRSGAVFH</sequence>
<evidence type="ECO:0000313" key="7">
    <source>
        <dbReference type="Proteomes" id="UP000321617"/>
    </source>
</evidence>
<evidence type="ECO:0000256" key="3">
    <source>
        <dbReference type="ARBA" id="ARBA00022801"/>
    </source>
</evidence>
<proteinExistence type="inferred from homology"/>
<dbReference type="PANTHER" id="PTHR43046:SF2">
    <property type="entry name" value="8-OXO-DGTP DIPHOSPHATASE-RELATED"/>
    <property type="match status" value="1"/>
</dbReference>
<dbReference type="PROSITE" id="PS00893">
    <property type="entry name" value="NUDIX_BOX"/>
    <property type="match status" value="1"/>
</dbReference>
<evidence type="ECO:0000256" key="2">
    <source>
        <dbReference type="ARBA" id="ARBA00005582"/>
    </source>
</evidence>
<reference evidence="6 7" key="1">
    <citation type="journal article" date="2013" name="Stand. Genomic Sci.">
        <title>Genomic Encyclopedia of Type Strains, Phase I: The one thousand microbial genomes (KMG-I) project.</title>
        <authorList>
            <person name="Kyrpides N.C."/>
            <person name="Woyke T."/>
            <person name="Eisen J.A."/>
            <person name="Garrity G."/>
            <person name="Lilburn T.G."/>
            <person name="Beck B.J."/>
            <person name="Whitman W.B."/>
            <person name="Hugenholtz P."/>
            <person name="Klenk H.P."/>
        </authorList>
    </citation>
    <scope>NUCLEOTIDE SEQUENCE [LARGE SCALE GENOMIC DNA]</scope>
    <source>
        <strain evidence="6 7">DSM 45044</strain>
    </source>
</reference>
<gene>
    <name evidence="6" type="ORF">LX16_2068</name>
</gene>
<accession>A0A562VEM6</accession>
<comment type="similarity">
    <text evidence="2 4">Belongs to the Nudix hydrolase family.</text>
</comment>